<dbReference type="InterPro" id="IPR035018">
    <property type="entry name" value="Spt6_SH2_C"/>
</dbReference>
<evidence type="ECO:0000256" key="9">
    <source>
        <dbReference type="ARBA" id="ARBA00070625"/>
    </source>
</evidence>
<feature type="compositionally biased region" description="Polar residues" evidence="12">
    <location>
        <begin position="1815"/>
        <end position="1825"/>
    </location>
</feature>
<dbReference type="InterPro" id="IPR035420">
    <property type="entry name" value="Spt6_SH2"/>
</dbReference>
<feature type="region of interest" description="Disordered" evidence="12">
    <location>
        <begin position="473"/>
        <end position="537"/>
    </location>
</feature>
<keyword evidence="16 17" id="KW-0251">Elongation factor</keyword>
<feature type="domain" description="S1 motif" evidence="14">
    <location>
        <begin position="1235"/>
        <end position="1290"/>
    </location>
</feature>
<dbReference type="PROSITE" id="PS50126">
    <property type="entry name" value="S1"/>
    <property type="match status" value="1"/>
</dbReference>
<dbReference type="InterPro" id="IPR023319">
    <property type="entry name" value="Tex-like_HTH_dom_sf"/>
</dbReference>
<dbReference type="Gene3D" id="1.10.150.850">
    <property type="entry name" value="Spt6, helix-hairpin-helix domain"/>
    <property type="match status" value="1"/>
</dbReference>
<feature type="compositionally biased region" description="Polar residues" evidence="12">
    <location>
        <begin position="1795"/>
        <end position="1806"/>
    </location>
</feature>
<dbReference type="Pfam" id="PF14639">
    <property type="entry name" value="YqgF"/>
    <property type="match status" value="1"/>
</dbReference>
<gene>
    <name evidence="16 17 18 19" type="primary">LOC117639220</name>
</gene>
<dbReference type="InterPro" id="IPR036860">
    <property type="entry name" value="SH2_dom_sf"/>
</dbReference>
<dbReference type="InterPro" id="IPR000980">
    <property type="entry name" value="SH2"/>
</dbReference>
<proteinExistence type="inferred from homology"/>
<feature type="compositionally biased region" description="Basic residues" evidence="12">
    <location>
        <begin position="480"/>
        <end position="493"/>
    </location>
</feature>
<dbReference type="Gene3D" id="1.10.3500.10">
    <property type="entry name" value="Tex N-terminal region-like"/>
    <property type="match status" value="1"/>
</dbReference>
<feature type="compositionally biased region" description="Basic and acidic residues" evidence="12">
    <location>
        <begin position="137"/>
        <end position="157"/>
    </location>
</feature>
<protein>
    <recommendedName>
        <fullName evidence="3">Transcription elongation factor SPT6</fullName>
    </recommendedName>
    <alternativeName>
        <fullName evidence="9">Transcription elongation factor spt6</fullName>
    </alternativeName>
</protein>
<dbReference type="GeneID" id="117639220"/>
<dbReference type="CDD" id="cd09918">
    <property type="entry name" value="SH2_Nterm_SPT6_like"/>
    <property type="match status" value="1"/>
</dbReference>
<dbReference type="PANTHER" id="PTHR10145">
    <property type="entry name" value="TRANSCRIPTION ELONGATION FACTOR SPT6"/>
    <property type="match status" value="1"/>
</dbReference>
<dbReference type="InterPro" id="IPR041692">
    <property type="entry name" value="HHH_9"/>
</dbReference>
<evidence type="ECO:0000313" key="18">
    <source>
        <dbReference type="RefSeq" id="XP_034230566.1"/>
    </source>
</evidence>
<dbReference type="InterPro" id="IPR012337">
    <property type="entry name" value="RNaseH-like_sf"/>
</dbReference>
<feature type="compositionally biased region" description="Acidic residues" evidence="12">
    <location>
        <begin position="1"/>
        <end position="16"/>
    </location>
</feature>
<dbReference type="SMART" id="SM00252">
    <property type="entry name" value="SH2"/>
    <property type="match status" value="1"/>
</dbReference>
<feature type="compositionally biased region" description="Basic and acidic residues" evidence="12">
    <location>
        <begin position="17"/>
        <end position="28"/>
    </location>
</feature>
<feature type="compositionally biased region" description="Polar residues" evidence="12">
    <location>
        <begin position="1732"/>
        <end position="1747"/>
    </location>
</feature>
<evidence type="ECO:0000313" key="19">
    <source>
        <dbReference type="RefSeq" id="XP_034230567.1"/>
    </source>
</evidence>
<evidence type="ECO:0000313" key="15">
    <source>
        <dbReference type="Proteomes" id="UP000515158"/>
    </source>
</evidence>
<dbReference type="InterPro" id="IPR003029">
    <property type="entry name" value="S1_domain"/>
</dbReference>
<comment type="similarity">
    <text evidence="2 10">Belongs to the SPT6 family.</text>
</comment>
<dbReference type="GO" id="GO:0003677">
    <property type="term" value="F:DNA binding"/>
    <property type="evidence" value="ECO:0007669"/>
    <property type="project" value="InterPro"/>
</dbReference>
<evidence type="ECO:0000256" key="5">
    <source>
        <dbReference type="ARBA" id="ARBA00023054"/>
    </source>
</evidence>
<keyword evidence="4" id="KW-0597">Phosphoprotein</keyword>
<feature type="compositionally biased region" description="Polar residues" evidence="12">
    <location>
        <begin position="1619"/>
        <end position="1637"/>
    </location>
</feature>
<dbReference type="InterPro" id="IPR042066">
    <property type="entry name" value="Spt6_death-like"/>
</dbReference>
<dbReference type="InterPro" id="IPR023323">
    <property type="entry name" value="Tex-like_dom_sf"/>
</dbReference>
<evidence type="ECO:0000256" key="3">
    <source>
        <dbReference type="ARBA" id="ARBA00020248"/>
    </source>
</evidence>
<dbReference type="PROSITE" id="PS50001">
    <property type="entry name" value="SH2"/>
    <property type="match status" value="1"/>
</dbReference>
<dbReference type="GO" id="GO:0031491">
    <property type="term" value="F:nucleosome binding"/>
    <property type="evidence" value="ECO:0007669"/>
    <property type="project" value="TreeGrafter"/>
</dbReference>
<feature type="compositionally biased region" description="Acidic residues" evidence="12">
    <location>
        <begin position="29"/>
        <end position="40"/>
    </location>
</feature>
<dbReference type="GO" id="GO:0034728">
    <property type="term" value="P:nucleosome organization"/>
    <property type="evidence" value="ECO:0007669"/>
    <property type="project" value="TreeGrafter"/>
</dbReference>
<dbReference type="InterPro" id="IPR037027">
    <property type="entry name" value="YqgF/RNaseH-like_dom_sf"/>
</dbReference>
<dbReference type="InterPro" id="IPR028088">
    <property type="entry name" value="Spt6_HTH_DNA-bd_dom"/>
</dbReference>
<dbReference type="SMART" id="SM00732">
    <property type="entry name" value="YqgFc"/>
    <property type="match status" value="1"/>
</dbReference>
<dbReference type="Gene3D" id="2.40.50.140">
    <property type="entry name" value="Nucleic acid-binding proteins"/>
    <property type="match status" value="1"/>
</dbReference>
<dbReference type="Pfam" id="PF17674">
    <property type="entry name" value="HHH_9"/>
    <property type="match status" value="1"/>
</dbReference>
<evidence type="ECO:0000259" key="13">
    <source>
        <dbReference type="PROSITE" id="PS50001"/>
    </source>
</evidence>
<dbReference type="InterPro" id="IPR028083">
    <property type="entry name" value="Spt6_acidic_N_dom"/>
</dbReference>
<dbReference type="InterPro" id="IPR028231">
    <property type="entry name" value="Spt6_YqgF"/>
</dbReference>
<comment type="function">
    <text evidence="10">Histone H3-H4 chaperone that plays a role in maintenance of chromatin structure during RNA polymerase II transcription elongation.</text>
</comment>
<evidence type="ECO:0000256" key="7">
    <source>
        <dbReference type="ARBA" id="ARBA00023186"/>
    </source>
</evidence>
<dbReference type="CDD" id="cd09928">
    <property type="entry name" value="SH2_Cterm_SPT6_like"/>
    <property type="match status" value="1"/>
</dbReference>
<dbReference type="CTD" id="44000"/>
<dbReference type="FunFam" id="1.10.10.2740:FF:000001">
    <property type="entry name" value="Transcription elongation factor spt6"/>
    <property type="match status" value="1"/>
</dbReference>
<dbReference type="InterPro" id="IPR010994">
    <property type="entry name" value="RuvA_2-like"/>
</dbReference>
<feature type="region of interest" description="Disordered" evidence="12">
    <location>
        <begin position="1"/>
        <end position="94"/>
    </location>
</feature>
<name>A0A6P8Y9X4_THRPL</name>
<dbReference type="SUPFAM" id="SSF50249">
    <property type="entry name" value="Nucleic acid-binding proteins"/>
    <property type="match status" value="1"/>
</dbReference>
<sequence length="1871" mass="213478">MSDFLDSEAEESEDEEFEKKTSKRKAIDSDDDEEDDDGDGEDIKDLIDDNPIEESGDESDASGGSKKRKKSDDEEDELDDRLEDEDYDLLEENLGVKVARTKRFKRLKRIQAEESDDEQEEDRGDERDAVANELFEGSDHEQEDREEDRSSERRDDTVGDFDEEGDEEGDDYSDADDFIVDDEGRPIRDKQRKRKPIFTDHALQQAQDIFGVDFDYDEFDKYDQEEEEYEEDEDYQDEEEGGRRRKAKKKASKKASKKSIFEIYEPSELKRGHFTDLDNQIRNTDIPERMQLRDTPITPETDEKLEEEAEWIYKHAFCKPTVSTQQGAGTDKENTRKEPTSTVYKIKKALDFMRNQSLEVPFIAFYRKEYVSPELTLSDLWKVYKYDEKWCQLLARKQTLIKLFEKMRDYQGEQLMKDNNADIPEDVRVLTDEDIFRVMGVQTPEELRDVHMHFLLYYAHEVPAMQEAFKAKEKLERQQRARRNRRERRKKKTIINEDGEEEEVTDEDAEDDDVDPEDEDEEEEEAPQEQVKQAVRSGPYSMCRKARLAGFAKRFGLTPEQFAENLRDNYQRHEVEQESIEPLALAKEYLSAQFSNADEALKAVKYMVAAQLSREPLVRKCVREALFERSKIDVLPTKKGIKEIDEYHPIYSMKYLKGKPVRDLSNEQFLKLVMAEEEKNITISFSDQIEGLTSSSFIEEAKQLYLRDEFSKHVQEWNNVRVECVELALRKMLIPDLRKELKSLLLNEAKDCVLRACCRRLYNWIKIAPYSVDFPDEDEDEWDTSKGLRVMGVAYEPDFSQAAFACMVAPDGEVTDYLRLPSLLKRLNGFREGDKLQKEADLTALRNFISTKKPHVIAVGGESRDALMVVQDLKNVVKDLIEDDQFPTINVEIVDNDLAKIYANSIKAQNEFRDYPLQLRQAISLARRLQDPLTEYSQLCTTDEEILCLRFHPLQDQVKDDLLEALYLEFVNRTNEVGVDINVAVQTGQTANLVQFVCGLGPRKGAALIKLLKQTNQRLENRTQLVTACHMGPKVFINCAGFIRIDTNSLGDSTEAYVEVLDGSRVHPEAYEWARKMAVDALEYDDEDANPAGALEEILESPERLKDLDLDAFAEELERQGFGNKSITLYDIRNELNHRYKDMRTPFSSPNPEEVFDILTKESPETFYIGKMILATVMGIQHRKPQHEQLDNANPVRNDETGLWQCPFCLKNDFPELSEVWNHFDAETCPGKATGVKLRLDNGIQGYIHIKNLSDKHVSNPEERVKHNQIIHCRITKIDVTRFSVECTSKTSDLMDTNHEWRPALDPYYDKEKEAKDKKTEEEAKKMKQQHAYIKRVIVHPSFHNISFKEAEKLMANLDQGECIVRPSSKGSDHLTVTWKVADNIYQHIDVREEKKENSFSLGQSLWIGGDEFEDLDEIIARHVSPMASHARDLLSFKYYKETMGGKKDKAEEILKEEKRRNPGKIHYVISASQSLPGKFMLSYMLSRCRHEYVTVTPEGFRFRQQIFDNLNALFKWFKEHFRDPIPGSTPSTPRGGMTSRTPYPATPSLSMANIDPAIQRVAQNLPTHMLHSLSQVATQTPHYSQTPGVYGASVHAYPNTPYTPSGQTPFMTPYATPHHSTQTPRYGQPTPSQATQGFLHPGSVTPSHRTPSHRPAPTPTPGSHSGHPGSLSAHPGSLAAHPGSHSAHPGSHSRHPPSSHSAHGSMSAGGRGMQQQGGDPSDWKKKAEQWMRQQQPGSVTPRQGQGTPRFDDGRRSTTPRYDGTPRGSVSGSPYVPGGGSKSGTPHYDMDMNGTPRSESSRSGYKTSRPPGSSGHFSRSGTPRSSPAVGYGHPRASPHGSVSARSTPRTIASPESMVESTGDATPLYDEH</sequence>
<dbReference type="GO" id="GO:0060429">
    <property type="term" value="P:epithelium development"/>
    <property type="evidence" value="ECO:0007669"/>
    <property type="project" value="UniProtKB-ARBA"/>
</dbReference>
<evidence type="ECO:0000259" key="14">
    <source>
        <dbReference type="PROSITE" id="PS50126"/>
    </source>
</evidence>
<dbReference type="Pfam" id="PF14641">
    <property type="entry name" value="HTH_44"/>
    <property type="match status" value="1"/>
</dbReference>
<evidence type="ECO:0000256" key="2">
    <source>
        <dbReference type="ARBA" id="ARBA00009253"/>
    </source>
</evidence>
<dbReference type="Pfam" id="PF00575">
    <property type="entry name" value="S1"/>
    <property type="match status" value="1"/>
</dbReference>
<reference evidence="16 17" key="1">
    <citation type="submission" date="2025-04" db="UniProtKB">
        <authorList>
            <consortium name="RefSeq"/>
        </authorList>
    </citation>
    <scope>IDENTIFICATION</scope>
    <source>
        <tissue evidence="16 17">Total insect</tissue>
    </source>
</reference>
<dbReference type="Proteomes" id="UP000515158">
    <property type="component" value="Unplaced"/>
</dbReference>
<dbReference type="FunFam" id="3.30.420.140:FF:000004">
    <property type="entry name" value="Transcription elongation factor spt6"/>
    <property type="match status" value="1"/>
</dbReference>
<dbReference type="RefSeq" id="XP_034230565.1">
    <property type="nucleotide sequence ID" value="XM_034374674.1"/>
</dbReference>
<keyword evidence="7" id="KW-0143">Chaperone</keyword>
<dbReference type="Pfam" id="PF14633">
    <property type="entry name" value="SH2_2"/>
    <property type="match status" value="1"/>
</dbReference>
<accession>A0A6P8Y9X4</accession>
<organism evidence="19">
    <name type="scientific">Thrips palmi</name>
    <name type="common">Melon thrips</name>
    <dbReference type="NCBI Taxonomy" id="161013"/>
    <lineage>
        <taxon>Eukaryota</taxon>
        <taxon>Metazoa</taxon>
        <taxon>Ecdysozoa</taxon>
        <taxon>Arthropoda</taxon>
        <taxon>Hexapoda</taxon>
        <taxon>Insecta</taxon>
        <taxon>Pterygota</taxon>
        <taxon>Neoptera</taxon>
        <taxon>Paraneoptera</taxon>
        <taxon>Thysanoptera</taxon>
        <taxon>Terebrantia</taxon>
        <taxon>Thripoidea</taxon>
        <taxon>Thripidae</taxon>
        <taxon>Thrips</taxon>
    </lineage>
</organism>
<dbReference type="RefSeq" id="XP_034230566.1">
    <property type="nucleotide sequence ID" value="XM_034374675.1"/>
</dbReference>
<feature type="compositionally biased region" description="Acidic residues" evidence="12">
    <location>
        <begin position="73"/>
        <end position="91"/>
    </location>
</feature>
<dbReference type="GO" id="GO:0140673">
    <property type="term" value="P:transcription elongation-coupled chromatin remodeling"/>
    <property type="evidence" value="ECO:0007669"/>
    <property type="project" value="InterPro"/>
</dbReference>
<dbReference type="GO" id="GO:0003746">
    <property type="term" value="F:translation elongation factor activity"/>
    <property type="evidence" value="ECO:0007669"/>
    <property type="project" value="UniProtKB-KW"/>
</dbReference>
<keyword evidence="15" id="KW-1185">Reference proteome</keyword>
<dbReference type="InterPro" id="IPR012340">
    <property type="entry name" value="NA-bd_OB-fold"/>
</dbReference>
<feature type="region of interest" description="Disordered" evidence="12">
    <location>
        <begin position="1601"/>
        <end position="1871"/>
    </location>
</feature>
<dbReference type="CDD" id="cd00164">
    <property type="entry name" value="S1_like"/>
    <property type="match status" value="1"/>
</dbReference>
<dbReference type="FunFam" id="1.10.10.650:FF:000002">
    <property type="entry name" value="Transcription elongation factor spt6"/>
    <property type="match status" value="1"/>
</dbReference>
<dbReference type="RefSeq" id="XP_034230564.1">
    <property type="nucleotide sequence ID" value="XM_034374673.1"/>
</dbReference>
<keyword evidence="16 17" id="KW-0648">Protein biosynthesis</keyword>
<dbReference type="InterPro" id="IPR035019">
    <property type="entry name" value="Spt6_SH2_N"/>
</dbReference>
<feature type="compositionally biased region" description="Polar residues" evidence="12">
    <location>
        <begin position="1601"/>
        <end position="1611"/>
    </location>
</feature>
<dbReference type="InterPro" id="IPR017072">
    <property type="entry name" value="TF_Spt6"/>
</dbReference>
<feature type="compositionally biased region" description="Acidic residues" evidence="12">
    <location>
        <begin position="48"/>
        <end position="60"/>
    </location>
</feature>
<dbReference type="InterPro" id="IPR006641">
    <property type="entry name" value="YqgF/RNaseH-like_dom"/>
</dbReference>
<dbReference type="SUPFAM" id="SSF158832">
    <property type="entry name" value="Tex N-terminal region-like"/>
    <property type="match status" value="1"/>
</dbReference>
<evidence type="ECO:0000256" key="4">
    <source>
        <dbReference type="ARBA" id="ARBA00022553"/>
    </source>
</evidence>
<dbReference type="SUPFAM" id="SSF47781">
    <property type="entry name" value="RuvA domain 2-like"/>
    <property type="match status" value="2"/>
</dbReference>
<dbReference type="Pfam" id="PF14632">
    <property type="entry name" value="SPT6_acidic"/>
    <property type="match status" value="1"/>
</dbReference>
<dbReference type="Gene3D" id="3.30.420.140">
    <property type="entry name" value="YqgF/RNase H-like domain"/>
    <property type="match status" value="1"/>
</dbReference>
<dbReference type="Gene3D" id="1.10.10.650">
    <property type="entry name" value="RuvA domain 2-like"/>
    <property type="match status" value="1"/>
</dbReference>
<dbReference type="InterPro" id="IPR055179">
    <property type="entry name" value="Tex-like_central_region"/>
</dbReference>
<dbReference type="OrthoDB" id="343921at2759"/>
<evidence type="ECO:0000256" key="6">
    <source>
        <dbReference type="ARBA" id="ARBA00023163"/>
    </source>
</evidence>
<dbReference type="KEGG" id="tpal:117639220"/>
<feature type="compositionally biased region" description="Acidic residues" evidence="12">
    <location>
        <begin position="158"/>
        <end position="181"/>
    </location>
</feature>
<dbReference type="FunFam" id="1.10.150.850:FF:000004">
    <property type="entry name" value="Transcription elongation factor SPT6"/>
    <property type="match status" value="1"/>
</dbReference>
<comment type="subcellular location">
    <subcellularLocation>
        <location evidence="1 10">Nucleus</location>
    </subcellularLocation>
</comment>
<dbReference type="SUPFAM" id="SSF53098">
    <property type="entry name" value="Ribonuclease H-like"/>
    <property type="match status" value="1"/>
</dbReference>
<evidence type="ECO:0000313" key="16">
    <source>
        <dbReference type="RefSeq" id="XP_034230564.1"/>
    </source>
</evidence>
<dbReference type="SUPFAM" id="SSF55550">
    <property type="entry name" value="SH2 domain"/>
    <property type="match status" value="1"/>
</dbReference>
<keyword evidence="6 10" id="KW-0804">Transcription</keyword>
<dbReference type="Gene3D" id="3.30.505.10">
    <property type="entry name" value="SH2 domain"/>
    <property type="match status" value="2"/>
</dbReference>
<evidence type="ECO:0000256" key="11">
    <source>
        <dbReference type="PROSITE-ProRule" id="PRU00191"/>
    </source>
</evidence>
<dbReference type="GO" id="GO:0008023">
    <property type="term" value="C:transcription elongation factor complex"/>
    <property type="evidence" value="ECO:0007669"/>
    <property type="project" value="TreeGrafter"/>
</dbReference>
<dbReference type="FunFam" id="3.30.505.10:FF:000089">
    <property type="entry name" value="Transcription elongation factor spt6"/>
    <property type="match status" value="1"/>
</dbReference>
<dbReference type="FunFam" id="3.30.505.10:FF:000030">
    <property type="entry name" value="Transcription elongation factor spt6"/>
    <property type="match status" value="1"/>
</dbReference>
<evidence type="ECO:0000256" key="10">
    <source>
        <dbReference type="PIRNR" id="PIRNR036947"/>
    </source>
</evidence>
<feature type="compositionally biased region" description="Low complexity" evidence="12">
    <location>
        <begin position="1662"/>
        <end position="1691"/>
    </location>
</feature>
<evidence type="ECO:0000256" key="1">
    <source>
        <dbReference type="ARBA" id="ARBA00004123"/>
    </source>
</evidence>
<feature type="compositionally biased region" description="Acidic residues" evidence="12">
    <location>
        <begin position="113"/>
        <end position="123"/>
    </location>
</feature>
<dbReference type="FunFam" id="1.10.3500.10:FF:000006">
    <property type="entry name" value="Transcription elongation factor spt6"/>
    <property type="match status" value="1"/>
</dbReference>
<dbReference type="GO" id="GO:0042393">
    <property type="term" value="F:histone binding"/>
    <property type="evidence" value="ECO:0007669"/>
    <property type="project" value="TreeGrafter"/>
</dbReference>
<dbReference type="PANTHER" id="PTHR10145:SF6">
    <property type="entry name" value="TRANSCRIPTION ELONGATION FACTOR SPT6"/>
    <property type="match status" value="1"/>
</dbReference>
<evidence type="ECO:0000256" key="8">
    <source>
        <dbReference type="ARBA" id="ARBA00023242"/>
    </source>
</evidence>
<dbReference type="InterPro" id="IPR032706">
    <property type="entry name" value="Spt6_HHH"/>
</dbReference>
<keyword evidence="11" id="KW-0727">SH2 domain</keyword>
<dbReference type="Pfam" id="PF22706">
    <property type="entry name" value="Tex_central_region"/>
    <property type="match status" value="1"/>
</dbReference>
<dbReference type="Pfam" id="PF14635">
    <property type="entry name" value="HHH_7"/>
    <property type="match status" value="1"/>
</dbReference>
<dbReference type="SMART" id="SM00316">
    <property type="entry name" value="S1"/>
    <property type="match status" value="1"/>
</dbReference>
<evidence type="ECO:0000256" key="12">
    <source>
        <dbReference type="SAM" id="MobiDB-lite"/>
    </source>
</evidence>
<evidence type="ECO:0000313" key="17">
    <source>
        <dbReference type="RefSeq" id="XP_034230565.1"/>
    </source>
</evidence>
<dbReference type="Gene3D" id="1.10.10.2740">
    <property type="entry name" value="Spt6, Death-like domain"/>
    <property type="match status" value="1"/>
</dbReference>
<feature type="region of interest" description="Disordered" evidence="12">
    <location>
        <begin position="107"/>
        <end position="251"/>
    </location>
</feature>
<keyword evidence="8 10" id="KW-0539">Nucleus</keyword>
<feature type="compositionally biased region" description="Acidic residues" evidence="12">
    <location>
        <begin position="497"/>
        <end position="527"/>
    </location>
</feature>
<keyword evidence="5" id="KW-0175">Coiled coil</keyword>
<dbReference type="PIRSF" id="PIRSF036947">
    <property type="entry name" value="Spt6"/>
    <property type="match status" value="1"/>
</dbReference>
<dbReference type="FunFam" id="1.10.150.850:FF:000003">
    <property type="entry name" value="Transcription elongation factor spt6"/>
    <property type="match status" value="1"/>
</dbReference>
<feature type="domain" description="SH2" evidence="13">
    <location>
        <begin position="1332"/>
        <end position="1423"/>
    </location>
</feature>
<feature type="compositionally biased region" description="Acidic residues" evidence="12">
    <location>
        <begin position="214"/>
        <end position="240"/>
    </location>
</feature>
<dbReference type="RefSeq" id="XP_034230567.1">
    <property type="nucleotide sequence ID" value="XM_034374676.1"/>
</dbReference>